<keyword evidence="3" id="KW-1278">Translocase</keyword>
<evidence type="ECO:0000313" key="9">
    <source>
        <dbReference type="Proteomes" id="UP001321249"/>
    </source>
</evidence>
<name>A0AAJ5ZFP8_9CHLR</name>
<gene>
    <name evidence="6" type="ORF">GKO46_03485</name>
    <name evidence="7" type="ORF">GKO48_05775</name>
</gene>
<keyword evidence="8" id="KW-1185">Reference proteome</keyword>
<dbReference type="EMBL" id="CP046147">
    <property type="protein sequence ID" value="WFG39146.1"/>
    <property type="molecule type" value="Genomic_DNA"/>
</dbReference>
<evidence type="ECO:0000313" key="7">
    <source>
        <dbReference type="EMBL" id="WFG39146.1"/>
    </source>
</evidence>
<evidence type="ECO:0000256" key="2">
    <source>
        <dbReference type="ARBA" id="ARBA00022448"/>
    </source>
</evidence>
<reference evidence="8 9" key="1">
    <citation type="submission" date="2019-11" db="EMBL/GenBank/DDBJ databases">
        <authorList>
            <person name="Cho J.-C."/>
        </authorList>
    </citation>
    <scope>NUCLEOTIDE SEQUENCE [LARGE SCALE GENOMIC DNA]</scope>
    <source>
        <strain evidence="7 8">JH1073</strain>
        <strain evidence="6 9">JH702</strain>
    </source>
</reference>
<dbReference type="EMBL" id="WMBE01000001">
    <property type="protein sequence ID" value="MDG0866131.1"/>
    <property type="molecule type" value="Genomic_DNA"/>
</dbReference>
<evidence type="ECO:0000313" key="8">
    <source>
        <dbReference type="Proteomes" id="UP001219901"/>
    </source>
</evidence>
<evidence type="ECO:0000256" key="1">
    <source>
        <dbReference type="ARBA" id="ARBA00007569"/>
    </source>
</evidence>
<accession>A0AAJ5ZFP8</accession>
<dbReference type="AlphaFoldDB" id="A0AAJ5ZFP8"/>
<comment type="catalytic activity">
    <reaction evidence="4">
        <text>a quinone + NADH + 5 H(+)(in) = a quinol + NAD(+) + 4 H(+)(out)</text>
        <dbReference type="Rhea" id="RHEA:57888"/>
        <dbReference type="ChEBI" id="CHEBI:15378"/>
        <dbReference type="ChEBI" id="CHEBI:24646"/>
        <dbReference type="ChEBI" id="CHEBI:57540"/>
        <dbReference type="ChEBI" id="CHEBI:57945"/>
        <dbReference type="ChEBI" id="CHEBI:132124"/>
    </reaction>
</comment>
<reference evidence="7" key="2">
    <citation type="journal article" date="2023" name="Nat. Commun.">
        <title>Cultivation of marine bacteria of the SAR202 clade.</title>
        <authorList>
            <person name="Lim Y."/>
            <person name="Seo J.H."/>
            <person name="Giovannoni S.J."/>
            <person name="Kang I."/>
            <person name="Cho J.C."/>
        </authorList>
    </citation>
    <scope>NUCLEOTIDE SEQUENCE</scope>
    <source>
        <strain evidence="7">JH1073</strain>
    </source>
</reference>
<dbReference type="EC" id="7.1.1.-" evidence="4"/>
<proteinExistence type="inferred from homology"/>
<dbReference type="PROSITE" id="PS00542">
    <property type="entry name" value="COMPLEX1_30K"/>
    <property type="match status" value="1"/>
</dbReference>
<dbReference type="GO" id="GO:0016651">
    <property type="term" value="F:oxidoreductase activity, acting on NAD(P)H"/>
    <property type="evidence" value="ECO:0007669"/>
    <property type="project" value="InterPro"/>
</dbReference>
<dbReference type="SUPFAM" id="SSF143243">
    <property type="entry name" value="Nqo5-like"/>
    <property type="match status" value="1"/>
</dbReference>
<dbReference type="Gene3D" id="3.30.460.80">
    <property type="entry name" value="NADH:ubiquinone oxidoreductase, 30kDa subunit"/>
    <property type="match status" value="1"/>
</dbReference>
<sequence length="170" mass="18577">MTTVWSGNALAEAIEAFAPGSVESSAGGDVWLKPESISTVCEGLKTRSEFKFDLLSSLTAVDYIDHFEVVYHLTSLPMNSSAVLKSRVGHGRTEASIASVVPIWRGADYQEREVWDLMGIRFDGHPNHKRIMLWEGYPGHPLRKDYVTYDQSIASTSPDAAEAGSTGGVE</sequence>
<keyword evidence="2 3" id="KW-0813">Transport</keyword>
<dbReference type="GO" id="GO:0048038">
    <property type="term" value="F:quinone binding"/>
    <property type="evidence" value="ECO:0007669"/>
    <property type="project" value="UniProtKB-KW"/>
</dbReference>
<dbReference type="PANTHER" id="PTHR10884:SF14">
    <property type="entry name" value="NADH DEHYDROGENASE [UBIQUINONE] IRON-SULFUR PROTEIN 3, MITOCHONDRIAL"/>
    <property type="match status" value="1"/>
</dbReference>
<dbReference type="InterPro" id="IPR001268">
    <property type="entry name" value="NADH_UbQ_OxRdtase_30kDa_su"/>
</dbReference>
<keyword evidence="3" id="KW-0520">NAD</keyword>
<feature type="domain" description="NADH:ubiquinone oxidoreductase 30kDa subunit" evidence="5">
    <location>
        <begin position="30"/>
        <end position="149"/>
    </location>
</feature>
<organism evidence="7 8">
    <name type="scientific">Candidatus Lucifugimonas marina</name>
    <dbReference type="NCBI Taxonomy" id="3038979"/>
    <lineage>
        <taxon>Bacteria</taxon>
        <taxon>Bacillati</taxon>
        <taxon>Chloroflexota</taxon>
        <taxon>Dehalococcoidia</taxon>
        <taxon>SAR202 cluster</taxon>
        <taxon>Candidatus Lucifugimonadales</taxon>
        <taxon>Candidatus Lucifugimonadaceae</taxon>
        <taxon>Candidatus Lucifugimonas</taxon>
    </lineage>
</organism>
<reference evidence="8" key="3">
    <citation type="submission" date="2023-06" db="EMBL/GenBank/DDBJ databases">
        <title>Pangenomics reveal diversification of enzyme families and niche specialization in globally abundant SAR202 bacteria.</title>
        <authorList>
            <person name="Saw J.H.W."/>
        </authorList>
    </citation>
    <scope>NUCLEOTIDE SEQUENCE [LARGE SCALE GENOMIC DNA]</scope>
    <source>
        <strain evidence="8">JH1073</strain>
    </source>
</reference>
<protein>
    <recommendedName>
        <fullName evidence="4">NADH-quinone oxidoreductase</fullName>
        <ecNumber evidence="4">7.1.1.-</ecNumber>
    </recommendedName>
</protein>
<evidence type="ECO:0000256" key="3">
    <source>
        <dbReference type="RuleBase" id="RU003456"/>
    </source>
</evidence>
<dbReference type="PANTHER" id="PTHR10884">
    <property type="entry name" value="NADH DEHYDROGENASE UBIQUINONE IRON-SULFUR PROTEIN 3"/>
    <property type="match status" value="1"/>
</dbReference>
<evidence type="ECO:0000256" key="4">
    <source>
        <dbReference type="RuleBase" id="RU003582"/>
    </source>
</evidence>
<dbReference type="InterPro" id="IPR020396">
    <property type="entry name" value="NADH_UbQ_OxRdtase_CS"/>
</dbReference>
<dbReference type="Proteomes" id="UP001219901">
    <property type="component" value="Chromosome"/>
</dbReference>
<keyword evidence="4" id="KW-0874">Quinone</keyword>
<evidence type="ECO:0000259" key="5">
    <source>
        <dbReference type="Pfam" id="PF00329"/>
    </source>
</evidence>
<comment type="function">
    <text evidence="4">NDH-1 shuttles electrons from NADH, via FMN and iron-sulfur (Fe-S) centers, to quinones in the respiratory chain.</text>
</comment>
<dbReference type="GO" id="GO:0008137">
    <property type="term" value="F:NADH dehydrogenase (ubiquinone) activity"/>
    <property type="evidence" value="ECO:0007669"/>
    <property type="project" value="InterPro"/>
</dbReference>
<comment type="similarity">
    <text evidence="1 3">Belongs to the complex I 30 kDa subunit family.</text>
</comment>
<dbReference type="InterPro" id="IPR037232">
    <property type="entry name" value="NADH_quin_OxRdtase_su_C/D-like"/>
</dbReference>
<dbReference type="Proteomes" id="UP001321249">
    <property type="component" value="Unassembled WGS sequence"/>
</dbReference>
<dbReference type="Pfam" id="PF00329">
    <property type="entry name" value="Complex1_30kDa"/>
    <property type="match status" value="1"/>
</dbReference>
<evidence type="ECO:0000313" key="6">
    <source>
        <dbReference type="EMBL" id="MDG0866131.1"/>
    </source>
</evidence>
<dbReference type="RefSeq" id="WP_342822545.1">
    <property type="nucleotide sequence ID" value="NZ_CP046146.1"/>
</dbReference>